<evidence type="ECO:0000313" key="7">
    <source>
        <dbReference type="EMBL" id="MXO51356.1"/>
    </source>
</evidence>
<sequence>MERTTKQPFRRTLALTTTAIAALIASPALARNTAPTNPAPPSEPAPATTGARVFEPSYFDQFAPRNALDMVSRIPGFTISGGNDNGQRGLGQANQNVLVNGQRFSSKSDSLRDQLARISADDVVRIELVDGNMLEIPGLTGLVANVIYENTGASGQFRWNTGFRAHNTEAQLYGGEISLSGTSGKLDFTVALSNDNNRFGADGPTWIYGPDGALLEEQSTKFSGGFDNPKLATNFTYRFSEHTIANLNLSYGEDFFFRDEPEIGTPVSGPMRFRDVVVRENGPEYEIGGDIEFPLGPGKLKLIGLERYERDNFSSEVVDSFDDGSLPTGSRYEQTNGIGERIGRFEYGWSMLDADWQLSGEAAFNRLDRAASLFTLAPDGRFEPVPFPFGNGEVSEDRYEGALSFSKAITPKLSVQAIASGEFSTIEQTGVAANSRSFRRPKGSLAFTWKPEGDFDVSLTAARRVSQLSFGDFLASVSLNEDNENGGNNELVPYQSWDLELEVNKGLGAWGSLKFQARQAWFEDFIDWFPLPDGREARGNIGDADRLHLALSGTIKFDPMGLEGARFDFEAVKRWMSVTDPFTGEDRPFSYDLIDSFSGDFRHDIPDTDFAYGAGVFTNNQAPYSRRYEIGRNWEGPTFANVFIEHKDVMGLTVRALVGNVLGARNYFERTVFDGSRPDGDVLFREVTDRRIGPIFRFTVSGDF</sequence>
<evidence type="ECO:0000313" key="8">
    <source>
        <dbReference type="Proteomes" id="UP000444185"/>
    </source>
</evidence>
<dbReference type="OrthoDB" id="7622322at2"/>
<evidence type="ECO:0000256" key="4">
    <source>
        <dbReference type="SAM" id="MobiDB-lite"/>
    </source>
</evidence>
<evidence type="ECO:0000256" key="2">
    <source>
        <dbReference type="ARBA" id="ARBA00023136"/>
    </source>
</evidence>
<dbReference type="Gene3D" id="2.40.170.20">
    <property type="entry name" value="TonB-dependent receptor, beta-barrel domain"/>
    <property type="match status" value="1"/>
</dbReference>
<gene>
    <name evidence="7" type="ORF">GRI42_08575</name>
</gene>
<dbReference type="Gene3D" id="2.170.130.10">
    <property type="entry name" value="TonB-dependent receptor, plug domain"/>
    <property type="match status" value="1"/>
</dbReference>
<dbReference type="SUPFAM" id="SSF56935">
    <property type="entry name" value="Porins"/>
    <property type="match status" value="1"/>
</dbReference>
<protein>
    <submittedName>
        <fullName evidence="7">TonB-dependent receptor plug domain-containing protein</fullName>
    </submittedName>
</protein>
<name>A0A844Y0L5_9SPHN</name>
<keyword evidence="5" id="KW-0732">Signal</keyword>
<dbReference type="InterPro" id="IPR037066">
    <property type="entry name" value="Plug_dom_sf"/>
</dbReference>
<evidence type="ECO:0000259" key="6">
    <source>
        <dbReference type="Pfam" id="PF07715"/>
    </source>
</evidence>
<feature type="chain" id="PRO_5032855341" evidence="5">
    <location>
        <begin position="31"/>
        <end position="704"/>
    </location>
</feature>
<dbReference type="InterPro" id="IPR012910">
    <property type="entry name" value="Plug_dom"/>
</dbReference>
<comment type="caution">
    <text evidence="7">The sequence shown here is derived from an EMBL/GenBank/DDBJ whole genome shotgun (WGS) entry which is preliminary data.</text>
</comment>
<keyword evidence="7" id="KW-0675">Receptor</keyword>
<feature type="signal peptide" evidence="5">
    <location>
        <begin position="1"/>
        <end position="30"/>
    </location>
</feature>
<dbReference type="EMBL" id="WTYF01000004">
    <property type="protein sequence ID" value="MXO51356.1"/>
    <property type="molecule type" value="Genomic_DNA"/>
</dbReference>
<keyword evidence="2" id="KW-0472">Membrane</keyword>
<comment type="subcellular location">
    <subcellularLocation>
        <location evidence="1">Cell outer membrane</location>
    </subcellularLocation>
</comment>
<dbReference type="InterPro" id="IPR036942">
    <property type="entry name" value="Beta-barrel_TonB_sf"/>
</dbReference>
<accession>A0A844Y0L5</accession>
<keyword evidence="8" id="KW-1185">Reference proteome</keyword>
<proteinExistence type="predicted"/>
<dbReference type="AlphaFoldDB" id="A0A844Y0L5"/>
<evidence type="ECO:0000256" key="5">
    <source>
        <dbReference type="SAM" id="SignalP"/>
    </source>
</evidence>
<evidence type="ECO:0000256" key="3">
    <source>
        <dbReference type="ARBA" id="ARBA00023237"/>
    </source>
</evidence>
<feature type="domain" description="TonB-dependent receptor plug" evidence="6">
    <location>
        <begin position="57"/>
        <end position="132"/>
    </location>
</feature>
<keyword evidence="3" id="KW-0998">Cell outer membrane</keyword>
<evidence type="ECO:0000256" key="1">
    <source>
        <dbReference type="ARBA" id="ARBA00004442"/>
    </source>
</evidence>
<dbReference type="Proteomes" id="UP000444185">
    <property type="component" value="Unassembled WGS sequence"/>
</dbReference>
<dbReference type="GO" id="GO:0009279">
    <property type="term" value="C:cell outer membrane"/>
    <property type="evidence" value="ECO:0007669"/>
    <property type="project" value="UniProtKB-SubCell"/>
</dbReference>
<feature type="region of interest" description="Disordered" evidence="4">
    <location>
        <begin position="31"/>
        <end position="50"/>
    </location>
</feature>
<reference evidence="7 8" key="1">
    <citation type="submission" date="2019-12" db="EMBL/GenBank/DDBJ databases">
        <title>Genomic-based taxomic classification of the family Erythrobacteraceae.</title>
        <authorList>
            <person name="Xu L."/>
        </authorList>
    </citation>
    <scope>NUCLEOTIDE SEQUENCE [LARGE SCALE GENOMIC DNA]</scope>
    <source>
        <strain evidence="7 8">DSM 16225</strain>
    </source>
</reference>
<dbReference type="Pfam" id="PF07715">
    <property type="entry name" value="Plug"/>
    <property type="match status" value="1"/>
</dbReference>
<organism evidence="7 8">
    <name type="scientific">Qipengyuania gaetbuli</name>
    <dbReference type="NCBI Taxonomy" id="266952"/>
    <lineage>
        <taxon>Bacteria</taxon>
        <taxon>Pseudomonadati</taxon>
        <taxon>Pseudomonadota</taxon>
        <taxon>Alphaproteobacteria</taxon>
        <taxon>Sphingomonadales</taxon>
        <taxon>Erythrobacteraceae</taxon>
        <taxon>Qipengyuania</taxon>
    </lineage>
</organism>